<name>A0ABV4Y5C5_9CYAN</name>
<organism evidence="3 4">
    <name type="scientific">Floridaenema fluviatile BLCC-F154</name>
    <dbReference type="NCBI Taxonomy" id="3153640"/>
    <lineage>
        <taxon>Bacteria</taxon>
        <taxon>Bacillati</taxon>
        <taxon>Cyanobacteriota</taxon>
        <taxon>Cyanophyceae</taxon>
        <taxon>Oscillatoriophycideae</taxon>
        <taxon>Aerosakkonematales</taxon>
        <taxon>Aerosakkonemataceae</taxon>
        <taxon>Floridanema</taxon>
        <taxon>Floridanema fluviatile</taxon>
    </lineage>
</organism>
<dbReference type="Pfam" id="PF13785">
    <property type="entry name" value="DUF4178"/>
    <property type="match status" value="1"/>
</dbReference>
<comment type="caution">
    <text evidence="3">The sequence shown here is derived from an EMBL/GenBank/DDBJ whole genome shotgun (WGS) entry which is preliminary data.</text>
</comment>
<reference evidence="3 4" key="1">
    <citation type="submission" date="2024-09" db="EMBL/GenBank/DDBJ databases">
        <title>Floridaenema gen nov. (Aerosakkonemataceae, Aerosakkonematales ord. nov., Cyanobacteria) from benthic tropical and subtropical fresh waters, with the description of four new species.</title>
        <authorList>
            <person name="Moretto J.A."/>
            <person name="Berthold D.E."/>
            <person name="Lefler F.W."/>
            <person name="Huang I.-S."/>
            <person name="Laughinghouse H. IV."/>
        </authorList>
    </citation>
    <scope>NUCLEOTIDE SEQUENCE [LARGE SCALE GENOMIC DNA]</scope>
    <source>
        <strain evidence="3 4">BLCC-F154</strain>
    </source>
</reference>
<keyword evidence="1" id="KW-1133">Transmembrane helix</keyword>
<keyword evidence="1" id="KW-0812">Transmembrane</keyword>
<protein>
    <submittedName>
        <fullName evidence="3">DUF4178 domain-containing protein</fullName>
    </submittedName>
</protein>
<evidence type="ECO:0000313" key="3">
    <source>
        <dbReference type="EMBL" id="MFB2933736.1"/>
    </source>
</evidence>
<gene>
    <name evidence="3" type="ORF">ACE1B6_00500</name>
</gene>
<sequence length="211" mass="25317">MRPINTSSQLEYLPTGTRLKYHGIEWQVADYSSYKDAYGYETEEWLLKSKVNKEYYLLRELDPHNRTSLVNWYIAEELRHPKIFLPETLENVTDRLWQAMQEQEMPYPELKMFDKSYYFESKTKGSYQDEDEVIPRTTWDYWDTNRQWNLALEAWQNRELHVYSTKVVNPQEFSQIITKSPQEVRLLWLRLGLASVGIILLFVGCSMFFNG</sequence>
<dbReference type="EMBL" id="JBHFNS010000012">
    <property type="protein sequence ID" value="MFB2933736.1"/>
    <property type="molecule type" value="Genomic_DNA"/>
</dbReference>
<keyword evidence="1" id="KW-0472">Membrane</keyword>
<dbReference type="InterPro" id="IPR025235">
    <property type="entry name" value="DUF4178"/>
</dbReference>
<keyword evidence="4" id="KW-1185">Reference proteome</keyword>
<feature type="transmembrane region" description="Helical" evidence="1">
    <location>
        <begin position="187"/>
        <end position="209"/>
    </location>
</feature>
<proteinExistence type="predicted"/>
<accession>A0ABV4Y5C5</accession>
<evidence type="ECO:0000313" key="4">
    <source>
        <dbReference type="Proteomes" id="UP001576776"/>
    </source>
</evidence>
<dbReference type="RefSeq" id="WP_413255272.1">
    <property type="nucleotide sequence ID" value="NZ_JBHFNS010000012.1"/>
</dbReference>
<dbReference type="Proteomes" id="UP001576776">
    <property type="component" value="Unassembled WGS sequence"/>
</dbReference>
<evidence type="ECO:0000259" key="2">
    <source>
        <dbReference type="Pfam" id="PF13785"/>
    </source>
</evidence>
<evidence type="ECO:0000256" key="1">
    <source>
        <dbReference type="SAM" id="Phobius"/>
    </source>
</evidence>
<feature type="domain" description="DUF4178" evidence="2">
    <location>
        <begin position="15"/>
        <end position="170"/>
    </location>
</feature>